<evidence type="ECO:0000256" key="3">
    <source>
        <dbReference type="SAM" id="SignalP"/>
    </source>
</evidence>
<dbReference type="Proteomes" id="UP001270362">
    <property type="component" value="Unassembled WGS sequence"/>
</dbReference>
<dbReference type="PANTHER" id="PTHR43283:SF17">
    <property type="entry name" value="(LOVD), PUTATIVE (AFU_ORTHOLOGUE AFUA_5G00920)-RELATED"/>
    <property type="match status" value="1"/>
</dbReference>
<dbReference type="Pfam" id="PF00144">
    <property type="entry name" value="Beta-lactamase"/>
    <property type="match status" value="1"/>
</dbReference>
<dbReference type="PANTHER" id="PTHR43283">
    <property type="entry name" value="BETA-LACTAMASE-RELATED"/>
    <property type="match status" value="1"/>
</dbReference>
<feature type="chain" id="PRO_5041921150" evidence="3">
    <location>
        <begin position="19"/>
        <end position="350"/>
    </location>
</feature>
<gene>
    <name evidence="5" type="ORF">B0T22DRAFT_520873</name>
</gene>
<dbReference type="AlphaFoldDB" id="A0AAE0X3N3"/>
<name>A0AAE0X3N3_9PEZI</name>
<evidence type="ECO:0000313" key="5">
    <source>
        <dbReference type="EMBL" id="KAK3684199.1"/>
    </source>
</evidence>
<feature type="domain" description="Beta-lactamase-related" evidence="4">
    <location>
        <begin position="2"/>
        <end position="331"/>
    </location>
</feature>
<comment type="caution">
    <text evidence="5">The sequence shown here is derived from an EMBL/GenBank/DDBJ whole genome shotgun (WGS) entry which is preliminary data.</text>
</comment>
<keyword evidence="3" id="KW-0732">Signal</keyword>
<evidence type="ECO:0000313" key="6">
    <source>
        <dbReference type="Proteomes" id="UP001270362"/>
    </source>
</evidence>
<keyword evidence="2" id="KW-0378">Hydrolase</keyword>
<organism evidence="5 6">
    <name type="scientific">Podospora appendiculata</name>
    <dbReference type="NCBI Taxonomy" id="314037"/>
    <lineage>
        <taxon>Eukaryota</taxon>
        <taxon>Fungi</taxon>
        <taxon>Dikarya</taxon>
        <taxon>Ascomycota</taxon>
        <taxon>Pezizomycotina</taxon>
        <taxon>Sordariomycetes</taxon>
        <taxon>Sordariomycetidae</taxon>
        <taxon>Sordariales</taxon>
        <taxon>Podosporaceae</taxon>
        <taxon>Podospora</taxon>
    </lineage>
</organism>
<dbReference type="SUPFAM" id="SSF56601">
    <property type="entry name" value="beta-lactamase/transpeptidase-like"/>
    <property type="match status" value="1"/>
</dbReference>
<accession>A0AAE0X3N3</accession>
<reference evidence="5" key="1">
    <citation type="journal article" date="2023" name="Mol. Phylogenet. Evol.">
        <title>Genome-scale phylogeny and comparative genomics of the fungal order Sordariales.</title>
        <authorList>
            <person name="Hensen N."/>
            <person name="Bonometti L."/>
            <person name="Westerberg I."/>
            <person name="Brannstrom I.O."/>
            <person name="Guillou S."/>
            <person name="Cros-Aarteil S."/>
            <person name="Calhoun S."/>
            <person name="Haridas S."/>
            <person name="Kuo A."/>
            <person name="Mondo S."/>
            <person name="Pangilinan J."/>
            <person name="Riley R."/>
            <person name="LaButti K."/>
            <person name="Andreopoulos B."/>
            <person name="Lipzen A."/>
            <person name="Chen C."/>
            <person name="Yan M."/>
            <person name="Daum C."/>
            <person name="Ng V."/>
            <person name="Clum A."/>
            <person name="Steindorff A."/>
            <person name="Ohm R.A."/>
            <person name="Martin F."/>
            <person name="Silar P."/>
            <person name="Natvig D.O."/>
            <person name="Lalanne C."/>
            <person name="Gautier V."/>
            <person name="Ament-Velasquez S.L."/>
            <person name="Kruys A."/>
            <person name="Hutchinson M.I."/>
            <person name="Powell A.J."/>
            <person name="Barry K."/>
            <person name="Miller A.N."/>
            <person name="Grigoriev I.V."/>
            <person name="Debuchy R."/>
            <person name="Gladieux P."/>
            <person name="Hiltunen Thoren M."/>
            <person name="Johannesson H."/>
        </authorList>
    </citation>
    <scope>NUCLEOTIDE SEQUENCE</scope>
    <source>
        <strain evidence="5">CBS 314.62</strain>
    </source>
</reference>
<proteinExistence type="inferred from homology"/>
<evidence type="ECO:0000259" key="4">
    <source>
        <dbReference type="Pfam" id="PF00144"/>
    </source>
</evidence>
<reference evidence="5" key="2">
    <citation type="submission" date="2023-06" db="EMBL/GenBank/DDBJ databases">
        <authorList>
            <consortium name="Lawrence Berkeley National Laboratory"/>
            <person name="Haridas S."/>
            <person name="Hensen N."/>
            <person name="Bonometti L."/>
            <person name="Westerberg I."/>
            <person name="Brannstrom I.O."/>
            <person name="Guillou S."/>
            <person name="Cros-Aarteil S."/>
            <person name="Calhoun S."/>
            <person name="Kuo A."/>
            <person name="Mondo S."/>
            <person name="Pangilinan J."/>
            <person name="Riley R."/>
            <person name="Labutti K."/>
            <person name="Andreopoulos B."/>
            <person name="Lipzen A."/>
            <person name="Chen C."/>
            <person name="Yanf M."/>
            <person name="Daum C."/>
            <person name="Ng V."/>
            <person name="Clum A."/>
            <person name="Steindorff A."/>
            <person name="Ohm R."/>
            <person name="Martin F."/>
            <person name="Silar P."/>
            <person name="Natvig D."/>
            <person name="Lalanne C."/>
            <person name="Gautier V."/>
            <person name="Ament-Velasquez S.L."/>
            <person name="Kruys A."/>
            <person name="Hutchinson M.I."/>
            <person name="Powell A.J."/>
            <person name="Barry K."/>
            <person name="Miller A.N."/>
            <person name="Grigoriev I.V."/>
            <person name="Debuchy R."/>
            <person name="Gladieux P."/>
            <person name="Thoren M.H."/>
            <person name="Johannesson H."/>
        </authorList>
    </citation>
    <scope>NUCLEOTIDE SEQUENCE</scope>
    <source>
        <strain evidence="5">CBS 314.62</strain>
    </source>
</reference>
<evidence type="ECO:0000256" key="1">
    <source>
        <dbReference type="ARBA" id="ARBA00009009"/>
    </source>
</evidence>
<evidence type="ECO:0000256" key="2">
    <source>
        <dbReference type="ARBA" id="ARBA00022801"/>
    </source>
</evidence>
<protein>
    <submittedName>
        <fullName evidence="5">Beta-lactamase/transpeptidase-like protein</fullName>
    </submittedName>
</protein>
<feature type="signal peptide" evidence="3">
    <location>
        <begin position="1"/>
        <end position="18"/>
    </location>
</feature>
<dbReference type="Gene3D" id="3.40.710.10">
    <property type="entry name" value="DD-peptidase/beta-lactamase superfamily"/>
    <property type="match status" value="1"/>
</dbReference>
<comment type="similarity">
    <text evidence="1">Belongs to the class-A beta-lactamase family.</text>
</comment>
<keyword evidence="6" id="KW-1185">Reference proteome</keyword>
<dbReference type="EMBL" id="JAULSO010000004">
    <property type="protein sequence ID" value="KAK3684199.1"/>
    <property type="molecule type" value="Genomic_DNA"/>
</dbReference>
<sequence>MQLDTVFTLASMTKLLTSVAVLQLVDRGLVTLDTDITPHLPTLAALPILTGFDAANNPILTPRKTPLLVRHLLTHSSGCSYPFMHPLLDTWAKQQPPPPKDPSSGPTVDTLFGYPLVFEPGTSWAYGSGLDWAGKLVEVLAGTDLDTYLATHILSPLGLPATSITFYPEHHPVTTARLASFATRDPATGRVGHHAGKLALAVTTPTRAAFGGQGASADLNAYAAVLHSLLVDDGKLLSAETAKALFAPLLREKEAKAALRAAMEHPEWVVGVVPATGEYDWSAAGLLVDGDAHPYRKRGCLLWGGAFNLSWFIDREAGVCGVFGTQIAQPADPLVRPLMEAFEDAIYARL</sequence>
<dbReference type="InterPro" id="IPR012338">
    <property type="entry name" value="Beta-lactam/transpept-like"/>
</dbReference>
<dbReference type="InterPro" id="IPR050789">
    <property type="entry name" value="Diverse_Enzym_Activities"/>
</dbReference>
<dbReference type="GO" id="GO:0016787">
    <property type="term" value="F:hydrolase activity"/>
    <property type="evidence" value="ECO:0007669"/>
    <property type="project" value="UniProtKB-KW"/>
</dbReference>
<dbReference type="InterPro" id="IPR001466">
    <property type="entry name" value="Beta-lactam-related"/>
</dbReference>